<keyword evidence="3" id="KW-0804">Transcription</keyword>
<proteinExistence type="predicted"/>
<dbReference type="PROSITE" id="PS00894">
    <property type="entry name" value="HTH_DEOR_1"/>
    <property type="match status" value="1"/>
</dbReference>
<dbReference type="PANTHER" id="PTHR30595:SF6">
    <property type="entry name" value="SCHLAFEN ALBA-2 DOMAIN-CONTAINING PROTEIN"/>
    <property type="match status" value="1"/>
</dbReference>
<evidence type="ECO:0000256" key="1">
    <source>
        <dbReference type="ARBA" id="ARBA00023015"/>
    </source>
</evidence>
<name>A0A1M4MNQ3_9EURY</name>
<dbReference type="InterPro" id="IPR018356">
    <property type="entry name" value="Tscrpt_reg_HTH_DeoR_CS"/>
</dbReference>
<dbReference type="PANTHER" id="PTHR30595">
    <property type="entry name" value="GLPR-RELATED TRANSCRIPTIONAL REPRESSOR"/>
    <property type="match status" value="1"/>
</dbReference>
<protein>
    <submittedName>
        <fullName evidence="5">DeoR-like helix-turn-helix domain protein</fullName>
    </submittedName>
</protein>
<dbReference type="InterPro" id="IPR036388">
    <property type="entry name" value="WH-like_DNA-bd_sf"/>
</dbReference>
<keyword evidence="1" id="KW-0805">Transcription regulation</keyword>
<evidence type="ECO:0000313" key="6">
    <source>
        <dbReference type="Proteomes" id="UP000184671"/>
    </source>
</evidence>
<gene>
    <name evidence="5" type="ORF">L21_2463</name>
</gene>
<sequence length="145" mass="16147">MTDNSSIARLLFLAGYIEQWGSGTLSMIAACKRDALPEPQFQEIGSDFVVTFTGSVLNALLERPELLNERQRGVIEYLKAHPPISTEEYGNIYGCTARTARRDLSALAEMGITAVKREGRLRRYVLNPSFRSLRTIADNPGQNPD</sequence>
<dbReference type="EMBL" id="FMID01000061">
    <property type="protein sequence ID" value="SCL76529.1"/>
    <property type="molecule type" value="Genomic_DNA"/>
</dbReference>
<reference evidence="5 6" key="1">
    <citation type="submission" date="2016-08" db="EMBL/GenBank/DDBJ databases">
        <authorList>
            <person name="Seilhamer J.J."/>
        </authorList>
    </citation>
    <scope>NUCLEOTIDE SEQUENCE [LARGE SCALE GENOMIC DNA]</scope>
    <source>
        <strain evidence="5">L21-II-0</strain>
    </source>
</reference>
<dbReference type="InterPro" id="IPR038475">
    <property type="entry name" value="RecG_C_sf"/>
</dbReference>
<dbReference type="Gene3D" id="3.30.565.60">
    <property type="match status" value="1"/>
</dbReference>
<dbReference type="GO" id="GO:0003677">
    <property type="term" value="F:DNA binding"/>
    <property type="evidence" value="ECO:0007669"/>
    <property type="project" value="UniProtKB-KW"/>
</dbReference>
<evidence type="ECO:0000256" key="3">
    <source>
        <dbReference type="ARBA" id="ARBA00023163"/>
    </source>
</evidence>
<dbReference type="Pfam" id="PF13749">
    <property type="entry name" value="HATPase_c_4"/>
    <property type="match status" value="1"/>
</dbReference>
<dbReference type="RefSeq" id="WP_074370731.1">
    <property type="nucleotide sequence ID" value="NZ_FMID01000061.1"/>
</dbReference>
<organism evidence="5 6">
    <name type="scientific">Methanoculleus chikugoensis</name>
    <dbReference type="NCBI Taxonomy" id="118126"/>
    <lineage>
        <taxon>Archaea</taxon>
        <taxon>Methanobacteriati</taxon>
        <taxon>Methanobacteriota</taxon>
        <taxon>Stenosarchaea group</taxon>
        <taxon>Methanomicrobia</taxon>
        <taxon>Methanomicrobiales</taxon>
        <taxon>Methanomicrobiaceae</taxon>
        <taxon>Methanoculleus</taxon>
    </lineage>
</organism>
<dbReference type="AlphaFoldDB" id="A0A1M4MNQ3"/>
<evidence type="ECO:0000256" key="2">
    <source>
        <dbReference type="ARBA" id="ARBA00023125"/>
    </source>
</evidence>
<dbReference type="Pfam" id="PF08220">
    <property type="entry name" value="HTH_DeoR"/>
    <property type="match status" value="1"/>
</dbReference>
<dbReference type="SMART" id="SM00420">
    <property type="entry name" value="HTH_DEOR"/>
    <property type="match status" value="1"/>
</dbReference>
<feature type="domain" description="HTH deoR-type" evidence="4">
    <location>
        <begin position="67"/>
        <end position="122"/>
    </location>
</feature>
<dbReference type="GO" id="GO:0003700">
    <property type="term" value="F:DNA-binding transcription factor activity"/>
    <property type="evidence" value="ECO:0007669"/>
    <property type="project" value="InterPro"/>
</dbReference>
<dbReference type="Proteomes" id="UP000184671">
    <property type="component" value="Unassembled WGS sequence"/>
</dbReference>
<keyword evidence="2" id="KW-0238">DNA-binding</keyword>
<dbReference type="Gene3D" id="1.10.10.10">
    <property type="entry name" value="Winged helix-like DNA-binding domain superfamily/Winged helix DNA-binding domain"/>
    <property type="match status" value="1"/>
</dbReference>
<dbReference type="SUPFAM" id="SSF46785">
    <property type="entry name" value="Winged helix' DNA-binding domain"/>
    <property type="match status" value="1"/>
</dbReference>
<evidence type="ECO:0000313" key="5">
    <source>
        <dbReference type="EMBL" id="SCL76529.1"/>
    </source>
</evidence>
<dbReference type="STRING" id="118126.L21_2463"/>
<accession>A0A1M4MNQ3</accession>
<dbReference type="InterPro" id="IPR036390">
    <property type="entry name" value="WH_DNA-bd_sf"/>
</dbReference>
<dbReference type="InterPro" id="IPR001034">
    <property type="entry name" value="DeoR_HTH"/>
</dbReference>
<evidence type="ECO:0000259" key="4">
    <source>
        <dbReference type="PROSITE" id="PS51000"/>
    </source>
</evidence>
<dbReference type="PROSITE" id="PS51000">
    <property type="entry name" value="HTH_DEOR_2"/>
    <property type="match status" value="1"/>
</dbReference>
<dbReference type="OrthoDB" id="114576at2157"/>